<sequence>MMVALKNPSWMEAMHNELNQFSKLGVWRLVKRPEDKKVIPTRWLYKNKKDDTGIIVRNSARMIVQGHRQVHGIDYDEVYAPVARLEAIRIFLAVATYLNFTVHQMDVKTAFMYADMNEEIYVGQPPGFVDEEHPDHVYLLDKAQKKVNDDIIMVQVYVDDIIYGSTNEELCTEFEDIMTKKFEMSDQGEMNFFLALQVKQDETGILIHQAKYVNEILAKYKMQDSKPISTPMESRPLLTVDADGEPMSEFLYRSMIGSLMYLTGRPRLGPWYPKNTDFQLFAFTDSDYGGSDLDKKLTTGGCQYMGDRLISWQSKKLHIVSKSTAESEYVAASAGCSAASAGCLQVVWIQNQLTDYGMEFINTPIFCDNVAAPQIVKNHVQHSKTKHIDIKVHFIRDCYDRKLIRLEKMAEDMLDEEIHFERDHCIPAYLDDPPERHMQLFYSLVAGLNVCKINHALRTSVLIDKQLVRKFWGTARANADKTRITATI</sequence>
<reference evidence="2 3" key="1">
    <citation type="submission" date="2024-04" db="EMBL/GenBank/DDBJ databases">
        <title>The reference genome of an endangered Asteraceae, Deinandra increscens subsp. villosa, native to the Central Coast of California.</title>
        <authorList>
            <person name="Guilliams M."/>
            <person name="Hasenstab-Lehman K."/>
            <person name="Meyer R."/>
            <person name="Mcevoy S."/>
        </authorList>
    </citation>
    <scope>NUCLEOTIDE SEQUENCE [LARGE SCALE GENOMIC DNA]</scope>
    <source>
        <tissue evidence="2">Leaf</tissue>
    </source>
</reference>
<keyword evidence="3" id="KW-1185">Reference proteome</keyword>
<name>A0AAP0CGF1_9ASTR</name>
<dbReference type="CDD" id="cd09272">
    <property type="entry name" value="RNase_HI_RT_Ty1"/>
    <property type="match status" value="1"/>
</dbReference>
<gene>
    <name evidence="2" type="ORF">SSX86_029829</name>
</gene>
<dbReference type="PANTHER" id="PTHR11439">
    <property type="entry name" value="GAG-POL-RELATED RETROTRANSPOSON"/>
    <property type="match status" value="1"/>
</dbReference>
<dbReference type="EMBL" id="JBCNJP010000027">
    <property type="protein sequence ID" value="KAK9053197.1"/>
    <property type="molecule type" value="Genomic_DNA"/>
</dbReference>
<organism evidence="2 3">
    <name type="scientific">Deinandra increscens subsp. villosa</name>
    <dbReference type="NCBI Taxonomy" id="3103831"/>
    <lineage>
        <taxon>Eukaryota</taxon>
        <taxon>Viridiplantae</taxon>
        <taxon>Streptophyta</taxon>
        <taxon>Embryophyta</taxon>
        <taxon>Tracheophyta</taxon>
        <taxon>Spermatophyta</taxon>
        <taxon>Magnoliopsida</taxon>
        <taxon>eudicotyledons</taxon>
        <taxon>Gunneridae</taxon>
        <taxon>Pentapetalae</taxon>
        <taxon>asterids</taxon>
        <taxon>campanulids</taxon>
        <taxon>Asterales</taxon>
        <taxon>Asteraceae</taxon>
        <taxon>Asteroideae</taxon>
        <taxon>Heliantheae alliance</taxon>
        <taxon>Madieae</taxon>
        <taxon>Madiinae</taxon>
        <taxon>Deinandra</taxon>
    </lineage>
</organism>
<dbReference type="InterPro" id="IPR043502">
    <property type="entry name" value="DNA/RNA_pol_sf"/>
</dbReference>
<dbReference type="InterPro" id="IPR013103">
    <property type="entry name" value="RVT_2"/>
</dbReference>
<dbReference type="Proteomes" id="UP001408789">
    <property type="component" value="Unassembled WGS sequence"/>
</dbReference>
<feature type="domain" description="Reverse transcriptase Ty1/copia-type" evidence="1">
    <location>
        <begin position="26"/>
        <end position="143"/>
    </location>
</feature>
<evidence type="ECO:0000313" key="2">
    <source>
        <dbReference type="EMBL" id="KAK9053197.1"/>
    </source>
</evidence>
<feature type="domain" description="Reverse transcriptase Ty1/copia-type" evidence="1">
    <location>
        <begin position="149"/>
        <end position="233"/>
    </location>
</feature>
<proteinExistence type="predicted"/>
<dbReference type="PANTHER" id="PTHR11439:SF495">
    <property type="entry name" value="REVERSE TRANSCRIPTASE, RNA-DEPENDENT DNA POLYMERASE-RELATED"/>
    <property type="match status" value="1"/>
</dbReference>
<dbReference type="SUPFAM" id="SSF56672">
    <property type="entry name" value="DNA/RNA polymerases"/>
    <property type="match status" value="1"/>
</dbReference>
<evidence type="ECO:0000259" key="1">
    <source>
        <dbReference type="Pfam" id="PF07727"/>
    </source>
</evidence>
<protein>
    <recommendedName>
        <fullName evidence="1">Reverse transcriptase Ty1/copia-type domain-containing protein</fullName>
    </recommendedName>
</protein>
<dbReference type="AlphaFoldDB" id="A0AAP0CGF1"/>
<comment type="caution">
    <text evidence="2">The sequence shown here is derived from an EMBL/GenBank/DDBJ whole genome shotgun (WGS) entry which is preliminary data.</text>
</comment>
<evidence type="ECO:0000313" key="3">
    <source>
        <dbReference type="Proteomes" id="UP001408789"/>
    </source>
</evidence>
<dbReference type="Pfam" id="PF07727">
    <property type="entry name" value="RVT_2"/>
    <property type="match status" value="2"/>
</dbReference>
<accession>A0AAP0CGF1</accession>